<sequence>MNQNKTPIAKAVMSADEGIVHLFREDLGSLIFNARPPPQILIAAIVAGELKDTGCGGPQDR</sequence>
<dbReference type="Proteomes" id="UP001305414">
    <property type="component" value="Unassembled WGS sequence"/>
</dbReference>
<proteinExistence type="predicted"/>
<organism evidence="1 2">
    <name type="scientific">Xylaria bambusicola</name>
    <dbReference type="NCBI Taxonomy" id="326684"/>
    <lineage>
        <taxon>Eukaryota</taxon>
        <taxon>Fungi</taxon>
        <taxon>Dikarya</taxon>
        <taxon>Ascomycota</taxon>
        <taxon>Pezizomycotina</taxon>
        <taxon>Sordariomycetes</taxon>
        <taxon>Xylariomycetidae</taxon>
        <taxon>Xylariales</taxon>
        <taxon>Xylariaceae</taxon>
        <taxon>Xylaria</taxon>
    </lineage>
</organism>
<evidence type="ECO:0000313" key="1">
    <source>
        <dbReference type="EMBL" id="KAK5632939.1"/>
    </source>
</evidence>
<evidence type="ECO:0000313" key="2">
    <source>
        <dbReference type="Proteomes" id="UP001305414"/>
    </source>
</evidence>
<comment type="caution">
    <text evidence="1">The sequence shown here is derived from an EMBL/GenBank/DDBJ whole genome shotgun (WGS) entry which is preliminary data.</text>
</comment>
<dbReference type="AlphaFoldDB" id="A0AAN7UYC5"/>
<reference evidence="1 2" key="1">
    <citation type="submission" date="2023-10" db="EMBL/GenBank/DDBJ databases">
        <title>Draft genome sequence of Xylaria bambusicola isolate GMP-LS, the root and basal stem rot pathogen of sugarcane in Indonesia.</title>
        <authorList>
            <person name="Selvaraj P."/>
            <person name="Muralishankar V."/>
            <person name="Muruganantham S."/>
            <person name="Sp S."/>
            <person name="Haryani S."/>
            <person name="Lau K.J.X."/>
            <person name="Naqvi N.I."/>
        </authorList>
    </citation>
    <scope>NUCLEOTIDE SEQUENCE [LARGE SCALE GENOMIC DNA]</scope>
    <source>
        <strain evidence="1">GMP-LS</strain>
    </source>
</reference>
<name>A0AAN7UYC5_9PEZI</name>
<dbReference type="EMBL" id="JAWHQM010000028">
    <property type="protein sequence ID" value="KAK5632939.1"/>
    <property type="molecule type" value="Genomic_DNA"/>
</dbReference>
<protein>
    <submittedName>
        <fullName evidence="1">Uncharacterized protein</fullName>
    </submittedName>
</protein>
<accession>A0AAN7UYC5</accession>
<keyword evidence="2" id="KW-1185">Reference proteome</keyword>
<gene>
    <name evidence="1" type="ORF">RRF57_008653</name>
</gene>